<accession>A0A8V5GMB1</accession>
<evidence type="ECO:0000313" key="10">
    <source>
        <dbReference type="Ensembl" id="ENSMUNP00000027802.1"/>
    </source>
</evidence>
<proteinExistence type="predicted"/>
<dbReference type="SUPFAM" id="SSF57667">
    <property type="entry name" value="beta-beta-alpha zinc fingers"/>
    <property type="match status" value="4"/>
</dbReference>
<dbReference type="SMART" id="SM00355">
    <property type="entry name" value="ZnF_C2H2"/>
    <property type="match status" value="6"/>
</dbReference>
<comment type="function">
    <text evidence="1">May be involved in transcriptional regulation.</text>
</comment>
<dbReference type="InterPro" id="IPR036236">
    <property type="entry name" value="Znf_C2H2_sf"/>
</dbReference>
<dbReference type="GO" id="GO:0045893">
    <property type="term" value="P:positive regulation of DNA-templated transcription"/>
    <property type="evidence" value="ECO:0007669"/>
    <property type="project" value="UniProtKB-ARBA"/>
</dbReference>
<name>A0A8V5GMB1_MELUD</name>
<evidence type="ECO:0000256" key="5">
    <source>
        <dbReference type="ARBA" id="ARBA00022771"/>
    </source>
</evidence>
<dbReference type="GO" id="GO:0043565">
    <property type="term" value="F:sequence-specific DNA binding"/>
    <property type="evidence" value="ECO:0007669"/>
    <property type="project" value="TreeGrafter"/>
</dbReference>
<dbReference type="AlphaFoldDB" id="A0A8V5GMB1"/>
<dbReference type="FunFam" id="3.30.160.60:FF:000634">
    <property type="entry name" value="Zinc finger X-chromosomal protein"/>
    <property type="match status" value="1"/>
</dbReference>
<keyword evidence="8" id="KW-0539">Nucleus</keyword>
<dbReference type="Gene3D" id="3.30.160.60">
    <property type="entry name" value="Classic Zinc Finger"/>
    <property type="match status" value="6"/>
</dbReference>
<dbReference type="PROSITE" id="PS50157">
    <property type="entry name" value="ZINC_FINGER_C2H2_2"/>
    <property type="match status" value="6"/>
</dbReference>
<feature type="region of interest" description="Disordered" evidence="9">
    <location>
        <begin position="1"/>
        <end position="37"/>
    </location>
</feature>
<reference evidence="10" key="2">
    <citation type="submission" date="2025-08" db="UniProtKB">
        <authorList>
            <consortium name="Ensembl"/>
        </authorList>
    </citation>
    <scope>IDENTIFICATION</scope>
</reference>
<dbReference type="GO" id="GO:0005634">
    <property type="term" value="C:nucleus"/>
    <property type="evidence" value="ECO:0007669"/>
    <property type="project" value="UniProtKB-SubCell"/>
</dbReference>
<dbReference type="Proteomes" id="UP000694405">
    <property type="component" value="Chromosome 27"/>
</dbReference>
<feature type="compositionally biased region" description="Low complexity" evidence="9">
    <location>
        <begin position="25"/>
        <end position="34"/>
    </location>
</feature>
<keyword evidence="4" id="KW-0677">Repeat</keyword>
<keyword evidence="5" id="KW-0863">Zinc-finger</keyword>
<keyword evidence="7" id="KW-0238">DNA-binding</keyword>
<dbReference type="Pfam" id="PF00096">
    <property type="entry name" value="zf-C2H2"/>
    <property type="match status" value="4"/>
</dbReference>
<evidence type="ECO:0000256" key="6">
    <source>
        <dbReference type="ARBA" id="ARBA00022833"/>
    </source>
</evidence>
<feature type="region of interest" description="Disordered" evidence="9">
    <location>
        <begin position="298"/>
        <end position="321"/>
    </location>
</feature>
<reference evidence="10" key="1">
    <citation type="submission" date="2020-03" db="EMBL/GenBank/DDBJ databases">
        <title>Melopsittacus undulatus (budgerigar) genome, bMelUnd1, maternal haplotype with Z.</title>
        <authorList>
            <person name="Gedman G."/>
            <person name="Mountcastle J."/>
            <person name="Haase B."/>
            <person name="Formenti G."/>
            <person name="Wright T."/>
            <person name="Apodaca J."/>
            <person name="Pelan S."/>
            <person name="Chow W."/>
            <person name="Rhie A."/>
            <person name="Howe K."/>
            <person name="Fedrigo O."/>
            <person name="Jarvis E.D."/>
        </authorList>
    </citation>
    <scope>NUCLEOTIDE SEQUENCE [LARGE SCALE GENOMIC DNA]</scope>
</reference>
<evidence type="ECO:0000256" key="7">
    <source>
        <dbReference type="ARBA" id="ARBA00023125"/>
    </source>
</evidence>
<dbReference type="InterPro" id="IPR013087">
    <property type="entry name" value="Znf_C2H2_type"/>
</dbReference>
<organism evidence="10 11">
    <name type="scientific">Melopsittacus undulatus</name>
    <name type="common">Budgerigar</name>
    <name type="synonym">Psittacus undulatus</name>
    <dbReference type="NCBI Taxonomy" id="13146"/>
    <lineage>
        <taxon>Eukaryota</taxon>
        <taxon>Metazoa</taxon>
        <taxon>Chordata</taxon>
        <taxon>Craniata</taxon>
        <taxon>Vertebrata</taxon>
        <taxon>Euteleostomi</taxon>
        <taxon>Archelosauria</taxon>
        <taxon>Archosauria</taxon>
        <taxon>Dinosauria</taxon>
        <taxon>Saurischia</taxon>
        <taxon>Theropoda</taxon>
        <taxon>Coelurosauria</taxon>
        <taxon>Aves</taxon>
        <taxon>Neognathae</taxon>
        <taxon>Neoaves</taxon>
        <taxon>Telluraves</taxon>
        <taxon>Australaves</taxon>
        <taxon>Psittaciformes</taxon>
        <taxon>Psittaculidae</taxon>
        <taxon>Melopsittacus</taxon>
    </lineage>
</organism>
<comment type="subcellular location">
    <subcellularLocation>
        <location evidence="2">Nucleus</location>
    </subcellularLocation>
</comment>
<dbReference type="GO" id="GO:0000981">
    <property type="term" value="F:DNA-binding transcription factor activity, RNA polymerase II-specific"/>
    <property type="evidence" value="ECO:0007669"/>
    <property type="project" value="TreeGrafter"/>
</dbReference>
<dbReference type="GO" id="GO:0008270">
    <property type="term" value="F:zinc ion binding"/>
    <property type="evidence" value="ECO:0007669"/>
    <property type="project" value="UniProtKB-KW"/>
</dbReference>
<dbReference type="PROSITE" id="PS00028">
    <property type="entry name" value="ZINC_FINGER_C2H2_1"/>
    <property type="match status" value="6"/>
</dbReference>
<evidence type="ECO:0000313" key="11">
    <source>
        <dbReference type="Proteomes" id="UP000694405"/>
    </source>
</evidence>
<keyword evidence="6" id="KW-0862">Zinc</keyword>
<dbReference type="FunFam" id="3.30.160.60:FF:001732">
    <property type="entry name" value="Zgc:162936"/>
    <property type="match status" value="1"/>
</dbReference>
<evidence type="ECO:0000256" key="9">
    <source>
        <dbReference type="SAM" id="MobiDB-lite"/>
    </source>
</evidence>
<dbReference type="FunFam" id="3.30.160.60:FF:000624">
    <property type="entry name" value="zinc finger protein 697"/>
    <property type="match status" value="1"/>
</dbReference>
<evidence type="ECO:0000256" key="8">
    <source>
        <dbReference type="ARBA" id="ARBA00023242"/>
    </source>
</evidence>
<evidence type="ECO:0000256" key="1">
    <source>
        <dbReference type="ARBA" id="ARBA00003767"/>
    </source>
</evidence>
<dbReference type="PANTHER" id="PTHR24408:SF34">
    <property type="entry name" value="ZINC FINGER PROTEIN 672-RELATED"/>
    <property type="match status" value="1"/>
</dbReference>
<dbReference type="Ensembl" id="ENSMUNT00000032784.1">
    <property type="protein sequence ID" value="ENSMUNP00000027802.1"/>
    <property type="gene ID" value="ENSMUNG00000020492.1"/>
</dbReference>
<dbReference type="FunFam" id="3.30.160.60:FF:000045">
    <property type="entry name" value="ZFP69 zinc finger protein B"/>
    <property type="match status" value="1"/>
</dbReference>
<protein>
    <submittedName>
        <fullName evidence="10">Uncharacterized protein</fullName>
    </submittedName>
</protein>
<sequence length="321" mass="35070">MGHRGPVRTPPTPIRGGETDDTSDTSDTSNTSNTITVPPNSLNALVLGLTPSPSILPPLSSLPVTATPRLSPFPLLSPVPPVVSDGPFPCPLCWKVFKKPSHLHQHQIIHTGERPFACSVCARSFNRRESLTRHLKTHAAAALRVTCGVCAKEFRAPAALLRHRAAVHGEPRPGYTCETLKRHERIHTGEKPHQCSVCGKRFRESFHLTKHHVVHTRERPYKCELCGKAFGYPQSLTRHKQIHRVTTGTGTTDGMSYGCTECGERFPDLLCAMGHKEAHAIEQPYPCDVCGKAFGQHHPMTPTPPPPTSKTSPHGATGPTH</sequence>
<evidence type="ECO:0000256" key="3">
    <source>
        <dbReference type="ARBA" id="ARBA00022723"/>
    </source>
</evidence>
<keyword evidence="3" id="KW-0479">Metal-binding</keyword>
<keyword evidence="11" id="KW-1185">Reference proteome</keyword>
<reference evidence="10" key="3">
    <citation type="submission" date="2025-09" db="UniProtKB">
        <authorList>
            <consortium name="Ensembl"/>
        </authorList>
    </citation>
    <scope>IDENTIFICATION</scope>
</reference>
<evidence type="ECO:0000256" key="2">
    <source>
        <dbReference type="ARBA" id="ARBA00004123"/>
    </source>
</evidence>
<dbReference type="PANTHER" id="PTHR24408">
    <property type="entry name" value="ZINC FINGER PROTEIN"/>
    <property type="match status" value="1"/>
</dbReference>
<evidence type="ECO:0000256" key="4">
    <source>
        <dbReference type="ARBA" id="ARBA00022737"/>
    </source>
</evidence>
<dbReference type="GO" id="GO:0005694">
    <property type="term" value="C:chromosome"/>
    <property type="evidence" value="ECO:0007669"/>
    <property type="project" value="UniProtKB-ARBA"/>
</dbReference>